<dbReference type="STRING" id="525263.HMPREF0298_1914"/>
<proteinExistence type="predicted"/>
<dbReference type="HOGENOM" id="CLU_2205650_0_0_11"/>
<evidence type="ECO:0000256" key="1">
    <source>
        <dbReference type="SAM" id="MobiDB-lite"/>
    </source>
</evidence>
<sequence length="107" mass="11896">MTEPLRNRLSDYAPEDRAEFVGRWCHITDNPDELAIYEGAALGGKVRYPLALDPIYTKPENIFIHPELPRAFTKDGLPPSDPSTPAELPGTRSGLALETRGTKEEYA</sequence>
<feature type="region of interest" description="Disordered" evidence="1">
    <location>
        <begin position="73"/>
        <end position="107"/>
    </location>
</feature>
<dbReference type="OrthoDB" id="4427967at2"/>
<evidence type="ECO:0000313" key="2">
    <source>
        <dbReference type="EMBL" id="EEI16328.1"/>
    </source>
</evidence>
<organism evidence="2 3">
    <name type="scientific">Corynebacterium lipophiloflavum (strain ATCC 700352 / DSM 44291 / CCUG 37336 / JCM 10383 / DMMZ 1944)</name>
    <dbReference type="NCBI Taxonomy" id="525263"/>
    <lineage>
        <taxon>Bacteria</taxon>
        <taxon>Bacillati</taxon>
        <taxon>Actinomycetota</taxon>
        <taxon>Actinomycetes</taxon>
        <taxon>Mycobacteriales</taxon>
        <taxon>Corynebacteriaceae</taxon>
        <taxon>Corynebacterium</taxon>
    </lineage>
</organism>
<reference evidence="2" key="1">
    <citation type="submission" date="2009-01" db="EMBL/GenBank/DDBJ databases">
        <authorList>
            <person name="Qin X."/>
            <person name="Bachman B."/>
            <person name="Battles P."/>
            <person name="Bell A."/>
            <person name="Bess C."/>
            <person name="Bickham C."/>
            <person name="Chaboub L."/>
            <person name="Chen D."/>
            <person name="Coyle M."/>
            <person name="Deiros D.R."/>
            <person name="Dinh H."/>
            <person name="Forbes L."/>
            <person name="Fowler G."/>
            <person name="Francisco L."/>
            <person name="Fu Q."/>
            <person name="Gubbala S."/>
            <person name="Hale W."/>
            <person name="Han Y."/>
            <person name="Hemphill L."/>
            <person name="Highlander S.K."/>
            <person name="Hirani K."/>
            <person name="Hogues M."/>
            <person name="Jackson L."/>
            <person name="Jakkamsetti A."/>
            <person name="Javaid M."/>
            <person name="Jiang H."/>
            <person name="Korchina V."/>
            <person name="Kovar C."/>
            <person name="Lara F."/>
            <person name="Lee S."/>
            <person name="Mata R."/>
            <person name="Mathew T."/>
            <person name="Moen C."/>
            <person name="Morales K."/>
            <person name="Munidasa M."/>
            <person name="Nazareth L."/>
            <person name="Ngo R."/>
            <person name="Nguyen L."/>
            <person name="Okwuonu G."/>
            <person name="Ongeri F."/>
            <person name="Patil S."/>
            <person name="Petrosino J."/>
            <person name="Pham C."/>
            <person name="Pham P."/>
            <person name="Pu L.-L."/>
            <person name="Puazo M."/>
            <person name="Raj R."/>
            <person name="Reid J."/>
            <person name="Rouhana J."/>
            <person name="Saada N."/>
            <person name="Shang Y."/>
            <person name="Simmons D."/>
            <person name="Thornton R."/>
            <person name="Warren J."/>
            <person name="Weissenberger G."/>
            <person name="Zhang J."/>
            <person name="Zhang L."/>
            <person name="Zhou C."/>
            <person name="Zhu D."/>
            <person name="Muzny D."/>
            <person name="Worley K."/>
            <person name="Gibbs R."/>
        </authorList>
    </citation>
    <scope>NUCLEOTIDE SEQUENCE [LARGE SCALE GENOMIC DNA]</scope>
    <source>
        <strain evidence="2">DSM 44291</strain>
    </source>
</reference>
<name>C0XTZ4_CORLD</name>
<dbReference type="Proteomes" id="UP000006196">
    <property type="component" value="Unassembled WGS sequence"/>
</dbReference>
<dbReference type="EMBL" id="ACHJ01000158">
    <property type="protein sequence ID" value="EEI16328.1"/>
    <property type="molecule type" value="Genomic_DNA"/>
</dbReference>
<dbReference type="AlphaFoldDB" id="C0XTZ4"/>
<dbReference type="RefSeq" id="WP_006839207.1">
    <property type="nucleotide sequence ID" value="NZ_GG667191.1"/>
</dbReference>
<gene>
    <name evidence="2" type="ORF">HMPREF0298_1914</name>
</gene>
<accession>C0XTZ4</accession>
<dbReference type="eggNOG" id="ENOG5030CFI">
    <property type="taxonomic scope" value="Bacteria"/>
</dbReference>
<comment type="caution">
    <text evidence="2">The sequence shown here is derived from an EMBL/GenBank/DDBJ whole genome shotgun (WGS) entry which is preliminary data.</text>
</comment>
<keyword evidence="3" id="KW-1185">Reference proteome</keyword>
<evidence type="ECO:0000313" key="3">
    <source>
        <dbReference type="Proteomes" id="UP000006196"/>
    </source>
</evidence>
<protein>
    <submittedName>
        <fullName evidence="2">Uncharacterized protein</fullName>
    </submittedName>
</protein>